<dbReference type="OrthoDB" id="8702693at2"/>
<gene>
    <name evidence="1" type="ORF">SAMN05421504_11266</name>
</gene>
<evidence type="ECO:0000313" key="1">
    <source>
        <dbReference type="EMBL" id="SDZ30137.1"/>
    </source>
</evidence>
<dbReference type="InterPro" id="IPR046042">
    <property type="entry name" value="DUF6000"/>
</dbReference>
<dbReference type="Proteomes" id="UP000199515">
    <property type="component" value="Unassembled WGS sequence"/>
</dbReference>
<dbReference type="RefSeq" id="WP_091298322.1">
    <property type="nucleotide sequence ID" value="NZ_FNON01000012.1"/>
</dbReference>
<keyword evidence="2" id="KW-1185">Reference proteome</keyword>
<dbReference type="AlphaFoldDB" id="A0A1H3RWY6"/>
<organism evidence="1 2">
    <name type="scientific">Amycolatopsis xylanica</name>
    <dbReference type="NCBI Taxonomy" id="589385"/>
    <lineage>
        <taxon>Bacteria</taxon>
        <taxon>Bacillati</taxon>
        <taxon>Actinomycetota</taxon>
        <taxon>Actinomycetes</taxon>
        <taxon>Pseudonocardiales</taxon>
        <taxon>Pseudonocardiaceae</taxon>
        <taxon>Amycolatopsis</taxon>
    </lineage>
</organism>
<proteinExistence type="predicted"/>
<dbReference type="STRING" id="589385.SAMN05421504_11266"/>
<sequence>MDYVTHGEGVGRYLKLLHGNFAGLPEPERATFLADLAEAATLITDAELASLLAGGWRERITAGWLIGVDRRGQFRDRLAELLLESAVCFAGQSYCFAFACLGTSADAEVLAAYLETYLPRTDLQYDQDWAFGALQHIDAGLGSGYAARFTQGLWQSWAAKYRADAADHKNRIDLLCSLVAA</sequence>
<reference evidence="1 2" key="1">
    <citation type="submission" date="2016-10" db="EMBL/GenBank/DDBJ databases">
        <authorList>
            <person name="de Groot N.N."/>
        </authorList>
    </citation>
    <scope>NUCLEOTIDE SEQUENCE [LARGE SCALE GENOMIC DNA]</scope>
    <source>
        <strain evidence="1 2">CPCC 202699</strain>
    </source>
</reference>
<dbReference type="EMBL" id="FNON01000012">
    <property type="protein sequence ID" value="SDZ30137.1"/>
    <property type="molecule type" value="Genomic_DNA"/>
</dbReference>
<name>A0A1H3RWY6_9PSEU</name>
<protein>
    <submittedName>
        <fullName evidence="1">Uncharacterized protein</fullName>
    </submittedName>
</protein>
<evidence type="ECO:0000313" key="2">
    <source>
        <dbReference type="Proteomes" id="UP000199515"/>
    </source>
</evidence>
<accession>A0A1H3RWY6</accession>
<dbReference type="Pfam" id="PF19463">
    <property type="entry name" value="DUF6000"/>
    <property type="match status" value="1"/>
</dbReference>